<dbReference type="InterPro" id="IPR013024">
    <property type="entry name" value="GGCT-like"/>
</dbReference>
<name>A0A1M6CXK2_9ACTN</name>
<proteinExistence type="predicted"/>
<dbReference type="CDD" id="cd06661">
    <property type="entry name" value="GGCT_like"/>
    <property type="match status" value="1"/>
</dbReference>
<accession>A0A1M6CXK2</accession>
<dbReference type="STRING" id="758803.SAMN05421803_101853"/>
<dbReference type="RefSeq" id="WP_143173252.1">
    <property type="nucleotide sequence ID" value="NZ_FQZK01000001.1"/>
</dbReference>
<dbReference type="Gene3D" id="3.10.490.10">
    <property type="entry name" value="Gamma-glutamyl cyclotransferase-like"/>
    <property type="match status" value="1"/>
</dbReference>
<dbReference type="Pfam" id="PF21986">
    <property type="entry name" value="AH_C"/>
    <property type="match status" value="1"/>
</dbReference>
<keyword evidence="3" id="KW-1185">Reference proteome</keyword>
<evidence type="ECO:0000259" key="1">
    <source>
        <dbReference type="Pfam" id="PF21986"/>
    </source>
</evidence>
<keyword evidence="2" id="KW-0808">Transferase</keyword>
<reference evidence="2 3" key="1">
    <citation type="submission" date="2016-11" db="EMBL/GenBank/DDBJ databases">
        <authorList>
            <person name="Jaros S."/>
            <person name="Januszkiewicz K."/>
            <person name="Wedrychowicz H."/>
        </authorList>
    </citation>
    <scope>NUCLEOTIDE SEQUENCE [LARGE SCALE GENOMIC DNA]</scope>
    <source>
        <strain evidence="2 3">CGMCC 4.5723</strain>
    </source>
</reference>
<dbReference type="OrthoDB" id="424376at2"/>
<dbReference type="InterPro" id="IPR053844">
    <property type="entry name" value="AH_C"/>
</dbReference>
<organism evidence="2 3">
    <name type="scientific">Nocardiopsis flavescens</name>
    <dbReference type="NCBI Taxonomy" id="758803"/>
    <lineage>
        <taxon>Bacteria</taxon>
        <taxon>Bacillati</taxon>
        <taxon>Actinomycetota</taxon>
        <taxon>Actinomycetes</taxon>
        <taxon>Streptosporangiales</taxon>
        <taxon>Nocardiopsidaceae</taxon>
        <taxon>Nocardiopsis</taxon>
    </lineage>
</organism>
<evidence type="ECO:0000313" key="2">
    <source>
        <dbReference type="EMBL" id="SHI65680.1"/>
    </source>
</evidence>
<gene>
    <name evidence="2" type="ORF">SAMN05421803_101853</name>
</gene>
<dbReference type="SUPFAM" id="SSF110857">
    <property type="entry name" value="Gamma-glutamyl cyclotransferase-like"/>
    <property type="match status" value="1"/>
</dbReference>
<feature type="domain" description="Allophanate hydrolase C-terminal" evidence="1">
    <location>
        <begin position="4"/>
        <end position="124"/>
    </location>
</feature>
<dbReference type="GO" id="GO:0016740">
    <property type="term" value="F:transferase activity"/>
    <property type="evidence" value="ECO:0007669"/>
    <property type="project" value="UniProtKB-KW"/>
</dbReference>
<dbReference type="Proteomes" id="UP000184452">
    <property type="component" value="Unassembled WGS sequence"/>
</dbReference>
<dbReference type="InterPro" id="IPR036568">
    <property type="entry name" value="GGCT-like_sf"/>
</dbReference>
<evidence type="ECO:0000313" key="3">
    <source>
        <dbReference type="Proteomes" id="UP000184452"/>
    </source>
</evidence>
<dbReference type="AlphaFoldDB" id="A0A1M6CXK2"/>
<dbReference type="EMBL" id="FQZK01000001">
    <property type="protein sequence ID" value="SHI65680.1"/>
    <property type="molecule type" value="Genomic_DNA"/>
</dbReference>
<sequence>MTTVRMFVNGQAMSGGEINHALEGARFLGPALTAPRYRFYSVRDEFPGLHPVAEEGRAVPGELYEVEYAQLRERLLPEEPEELELGVVEMADGSGSLAMRMRAASLELPGVSDISDRGGWRAHLAAGEER</sequence>
<protein>
    <submittedName>
        <fullName evidence="2">Gamma-glutamyl cyclotransferase, AIG2-like</fullName>
    </submittedName>
</protein>